<name>A0AAW7ZEN7_9FIRM</name>
<feature type="domain" description="Helicase ATP-binding" evidence="7">
    <location>
        <begin position="34"/>
        <end position="200"/>
    </location>
</feature>
<dbReference type="InterPro" id="IPR000330">
    <property type="entry name" value="SNF2_N"/>
</dbReference>
<dbReference type="Pfam" id="PF00271">
    <property type="entry name" value="Helicase_C"/>
    <property type="match status" value="1"/>
</dbReference>
<sequence length="965" mass="111893">MLRSAANSIGKISMSLFDACVDLNPHQVEAAMFAFRSPLSKGVLLADEVGLGKTIEAGLVLCQYWAERRRKLMIICPASLRKQWSLELQEKFNLPSLILESKNYREALKQGIDNPFEQASIIITSYNFANRHKNEIRLVPWDLVVIDEAHKLRNAYKTGNKIGQGIRWAVEDSKKLLLTATPLQNSLLELYGLSTIIDDHLFGSLAAYRTQYVHEGDMAGLKKRLQKFCHRTLRRQVLEYIKYTERKAITRPFRPTDQEQEIYQAISSLLQREDTYAIPSRQRELTTLIIRKLLASSSQAVAATLETIKQRLEKILAEVVENEQENADNPLDTLLDVDQLIEDDEITGDILEEDEDREEDQTCESSNDTRSTKIDIQKLKREIAELTRYINWARSIDIDTKSKTLLQSLEIGFQELEKMGAKRKALIFTESRRTQDYLFQFLSANGYQDKIVLFNGTNTDPVSKAIYADWLQQNQGTDRISGSRTADQRASLVEFFRDRAEIMIATESAAEGVNLQFCSLVVNYDLPWNPQRIEQRIGRCHRYGQQHDVVVINFLNERNEADQRVYELLQEKFNLFNGVLGSSDEVLGTVESGVDFERRILSIYQQCRTPQEIEAAFKALQDEMEHTIKSRLEDTRKVLLENFDEDVHHRLKFQHDEARRQLDRISQIFWGLTKNTLARQATFNDQTLEFDLNRSPVPAIPEGSYYLYQRRGLLDKQNVTGLETQTKRGYLYRLSHPLGEYVLQEAKGRPTPPAELIFNISEHPVKISVIENLKGQSGYLILTKLSIETFDREEYLLFNAITDAGQELDQEICEKLFQCRAEVAPLGEIPAPYPAILKREAERYAAATINRVLEESNRTFQEERERLEKWADDLVLAVEKELKETKAKIKTLNRQSRLATSTEEQHQIQVKLQELTKLQRRQRQRIFEVEDEILEKRDELIQNLEKRLTQRTEQETLFTLRWMVR</sequence>
<dbReference type="GO" id="GO:0004386">
    <property type="term" value="F:helicase activity"/>
    <property type="evidence" value="ECO:0007669"/>
    <property type="project" value="UniProtKB-KW"/>
</dbReference>
<evidence type="ECO:0000256" key="3">
    <source>
        <dbReference type="ARBA" id="ARBA00022806"/>
    </source>
</evidence>
<dbReference type="Proteomes" id="UP001172911">
    <property type="component" value="Unassembled WGS sequence"/>
</dbReference>
<evidence type="ECO:0000256" key="5">
    <source>
        <dbReference type="SAM" id="Coils"/>
    </source>
</evidence>
<feature type="domain" description="Helicase C-terminal" evidence="8">
    <location>
        <begin position="408"/>
        <end position="587"/>
    </location>
</feature>
<feature type="region of interest" description="Disordered" evidence="6">
    <location>
        <begin position="349"/>
        <end position="371"/>
    </location>
</feature>
<dbReference type="GO" id="GO:0005524">
    <property type="term" value="F:ATP binding"/>
    <property type="evidence" value="ECO:0007669"/>
    <property type="project" value="UniProtKB-KW"/>
</dbReference>
<dbReference type="PROSITE" id="PS51194">
    <property type="entry name" value="HELICASE_CTER"/>
    <property type="match status" value="1"/>
</dbReference>
<dbReference type="InterPro" id="IPR001650">
    <property type="entry name" value="Helicase_C-like"/>
</dbReference>
<reference evidence="9" key="1">
    <citation type="journal article" date="2023" name="J. Hazard. Mater.">
        <title>Anaerobic biodegradation of pyrene and benzo[a]pyrene by a new sulfate-reducing Desulforamulus aquiferis strain DSA.</title>
        <authorList>
            <person name="Zhang Z."/>
            <person name="Sun J."/>
            <person name="Gong X."/>
            <person name="Wang C."/>
            <person name="Wang H."/>
        </authorList>
    </citation>
    <scope>NUCLEOTIDE SEQUENCE</scope>
    <source>
        <strain evidence="9">DSA</strain>
    </source>
</reference>
<dbReference type="PROSITE" id="PS51192">
    <property type="entry name" value="HELICASE_ATP_BIND_1"/>
    <property type="match status" value="1"/>
</dbReference>
<proteinExistence type="predicted"/>
<evidence type="ECO:0000313" key="10">
    <source>
        <dbReference type="Proteomes" id="UP001172911"/>
    </source>
</evidence>
<reference evidence="9" key="2">
    <citation type="submission" date="2023-03" db="EMBL/GenBank/DDBJ databases">
        <authorList>
            <person name="Zhang Z."/>
        </authorList>
    </citation>
    <scope>NUCLEOTIDE SEQUENCE</scope>
    <source>
        <strain evidence="9">DSA</strain>
    </source>
</reference>
<feature type="coiled-coil region" evidence="5">
    <location>
        <begin position="853"/>
        <end position="954"/>
    </location>
</feature>
<dbReference type="SMART" id="SM00490">
    <property type="entry name" value="HELICc"/>
    <property type="match status" value="1"/>
</dbReference>
<evidence type="ECO:0000256" key="2">
    <source>
        <dbReference type="ARBA" id="ARBA00022801"/>
    </source>
</evidence>
<keyword evidence="10" id="KW-1185">Reference proteome</keyword>
<dbReference type="CDD" id="cd18011">
    <property type="entry name" value="DEXDc_RapA"/>
    <property type="match status" value="1"/>
</dbReference>
<dbReference type="PANTHER" id="PTHR45766">
    <property type="entry name" value="DNA ANNEALING HELICASE AND ENDONUCLEASE ZRANB3 FAMILY MEMBER"/>
    <property type="match status" value="1"/>
</dbReference>
<accession>A0AAW7ZEN7</accession>
<dbReference type="GO" id="GO:0016787">
    <property type="term" value="F:hydrolase activity"/>
    <property type="evidence" value="ECO:0007669"/>
    <property type="project" value="UniProtKB-KW"/>
</dbReference>
<evidence type="ECO:0000256" key="6">
    <source>
        <dbReference type="SAM" id="MobiDB-lite"/>
    </source>
</evidence>
<dbReference type="SMART" id="SM00487">
    <property type="entry name" value="DEXDc"/>
    <property type="match status" value="1"/>
</dbReference>
<evidence type="ECO:0000259" key="7">
    <source>
        <dbReference type="PROSITE" id="PS51192"/>
    </source>
</evidence>
<dbReference type="InterPro" id="IPR057342">
    <property type="entry name" value="DEXDc_RapA"/>
</dbReference>
<evidence type="ECO:0000259" key="8">
    <source>
        <dbReference type="PROSITE" id="PS51194"/>
    </source>
</evidence>
<dbReference type="InterPro" id="IPR038718">
    <property type="entry name" value="SNF2-like_sf"/>
</dbReference>
<evidence type="ECO:0000256" key="1">
    <source>
        <dbReference type="ARBA" id="ARBA00022741"/>
    </source>
</evidence>
<dbReference type="SUPFAM" id="SSF52540">
    <property type="entry name" value="P-loop containing nucleoside triphosphate hydrolases"/>
    <property type="match status" value="2"/>
</dbReference>
<dbReference type="InterPro" id="IPR049730">
    <property type="entry name" value="SNF2/RAD54-like_C"/>
</dbReference>
<dbReference type="EMBL" id="JARPTC010000017">
    <property type="protein sequence ID" value="MDO7787878.1"/>
    <property type="molecule type" value="Genomic_DNA"/>
</dbReference>
<evidence type="ECO:0000313" key="9">
    <source>
        <dbReference type="EMBL" id="MDO7787878.1"/>
    </source>
</evidence>
<keyword evidence="4" id="KW-0067">ATP-binding</keyword>
<organism evidence="9 10">
    <name type="scientific">Desulforamulus aquiferis</name>
    <dbReference type="NCBI Taxonomy" id="1397668"/>
    <lineage>
        <taxon>Bacteria</taxon>
        <taxon>Bacillati</taxon>
        <taxon>Bacillota</taxon>
        <taxon>Clostridia</taxon>
        <taxon>Eubacteriales</taxon>
        <taxon>Peptococcaceae</taxon>
        <taxon>Desulforamulus</taxon>
    </lineage>
</organism>
<comment type="caution">
    <text evidence="9">The sequence shown here is derived from an EMBL/GenBank/DDBJ whole genome shotgun (WGS) entry which is preliminary data.</text>
</comment>
<evidence type="ECO:0000256" key="4">
    <source>
        <dbReference type="ARBA" id="ARBA00022840"/>
    </source>
</evidence>
<keyword evidence="5" id="KW-0175">Coiled coil</keyword>
<dbReference type="InterPro" id="IPR014001">
    <property type="entry name" value="Helicase_ATP-bd"/>
</dbReference>
<dbReference type="InterPro" id="IPR027417">
    <property type="entry name" value="P-loop_NTPase"/>
</dbReference>
<dbReference type="CDD" id="cd18793">
    <property type="entry name" value="SF2_C_SNF"/>
    <property type="match status" value="1"/>
</dbReference>
<gene>
    <name evidence="9" type="ORF">P6N53_11665</name>
</gene>
<keyword evidence="2" id="KW-0378">Hydrolase</keyword>
<dbReference type="PANTHER" id="PTHR45766:SF6">
    <property type="entry name" value="SWI_SNF-RELATED MATRIX-ASSOCIATED ACTIN-DEPENDENT REGULATOR OF CHROMATIN SUBFAMILY A-LIKE PROTEIN 1"/>
    <property type="match status" value="1"/>
</dbReference>
<keyword evidence="3" id="KW-0347">Helicase</keyword>
<feature type="compositionally biased region" description="Acidic residues" evidence="6">
    <location>
        <begin position="349"/>
        <end position="362"/>
    </location>
</feature>
<dbReference type="Gene3D" id="3.40.50.10810">
    <property type="entry name" value="Tandem AAA-ATPase domain"/>
    <property type="match status" value="1"/>
</dbReference>
<dbReference type="Gene3D" id="3.40.50.300">
    <property type="entry name" value="P-loop containing nucleotide triphosphate hydrolases"/>
    <property type="match status" value="1"/>
</dbReference>
<protein>
    <submittedName>
        <fullName evidence="9">SNF2-related protein</fullName>
    </submittedName>
</protein>
<dbReference type="AlphaFoldDB" id="A0AAW7ZEN7"/>
<dbReference type="Pfam" id="PF00176">
    <property type="entry name" value="SNF2-rel_dom"/>
    <property type="match status" value="1"/>
</dbReference>
<keyword evidence="1" id="KW-0547">Nucleotide-binding</keyword>